<proteinExistence type="predicted"/>
<dbReference type="InParanoid" id="A0A2J7QUN2"/>
<name>A0A2J7QUN2_9NEOP</name>
<feature type="non-terminal residue" evidence="1">
    <location>
        <position position="1"/>
    </location>
</feature>
<gene>
    <name evidence="1" type="ORF">B7P43_G16527</name>
</gene>
<dbReference type="AlphaFoldDB" id="A0A2J7QUN2"/>
<evidence type="ECO:0000313" key="2">
    <source>
        <dbReference type="Proteomes" id="UP000235965"/>
    </source>
</evidence>
<reference evidence="1 2" key="1">
    <citation type="submission" date="2017-12" db="EMBL/GenBank/DDBJ databases">
        <title>Hemimetabolous genomes reveal molecular basis of termite eusociality.</title>
        <authorList>
            <person name="Harrison M.C."/>
            <person name="Jongepier E."/>
            <person name="Robertson H.M."/>
            <person name="Arning N."/>
            <person name="Bitard-Feildel T."/>
            <person name="Chao H."/>
            <person name="Childers C.P."/>
            <person name="Dinh H."/>
            <person name="Doddapaneni H."/>
            <person name="Dugan S."/>
            <person name="Gowin J."/>
            <person name="Greiner C."/>
            <person name="Han Y."/>
            <person name="Hu H."/>
            <person name="Hughes D.S.T."/>
            <person name="Huylmans A.-K."/>
            <person name="Kemena C."/>
            <person name="Kremer L.P.M."/>
            <person name="Lee S.L."/>
            <person name="Lopez-Ezquerra A."/>
            <person name="Mallet L."/>
            <person name="Monroy-Kuhn J.M."/>
            <person name="Moser A."/>
            <person name="Murali S.C."/>
            <person name="Muzny D.M."/>
            <person name="Otani S."/>
            <person name="Piulachs M.-D."/>
            <person name="Poelchau M."/>
            <person name="Qu J."/>
            <person name="Schaub F."/>
            <person name="Wada-Katsumata A."/>
            <person name="Worley K.C."/>
            <person name="Xie Q."/>
            <person name="Ylla G."/>
            <person name="Poulsen M."/>
            <person name="Gibbs R.A."/>
            <person name="Schal C."/>
            <person name="Richards S."/>
            <person name="Belles X."/>
            <person name="Korb J."/>
            <person name="Bornberg-Bauer E."/>
        </authorList>
    </citation>
    <scope>NUCLEOTIDE SEQUENCE [LARGE SCALE GENOMIC DNA]</scope>
    <source>
        <tissue evidence="1">Whole body</tissue>
    </source>
</reference>
<dbReference type="Proteomes" id="UP000235965">
    <property type="component" value="Unassembled WGS sequence"/>
</dbReference>
<organism evidence="1 2">
    <name type="scientific">Cryptotermes secundus</name>
    <dbReference type="NCBI Taxonomy" id="105785"/>
    <lineage>
        <taxon>Eukaryota</taxon>
        <taxon>Metazoa</taxon>
        <taxon>Ecdysozoa</taxon>
        <taxon>Arthropoda</taxon>
        <taxon>Hexapoda</taxon>
        <taxon>Insecta</taxon>
        <taxon>Pterygota</taxon>
        <taxon>Neoptera</taxon>
        <taxon>Polyneoptera</taxon>
        <taxon>Dictyoptera</taxon>
        <taxon>Blattodea</taxon>
        <taxon>Blattoidea</taxon>
        <taxon>Termitoidae</taxon>
        <taxon>Kalotermitidae</taxon>
        <taxon>Cryptotermitinae</taxon>
        <taxon>Cryptotermes</taxon>
    </lineage>
</organism>
<protein>
    <submittedName>
        <fullName evidence="1">Uncharacterized protein</fullName>
    </submittedName>
</protein>
<accession>A0A2J7QUN2</accession>
<sequence length="54" mass="6415">GPKRDEVTGGWRKLHNEELYYLYLGWDGMDWIDLAQDRGQWRALVNTVINLRVP</sequence>
<comment type="caution">
    <text evidence="1">The sequence shown here is derived from an EMBL/GenBank/DDBJ whole genome shotgun (WGS) entry which is preliminary data.</text>
</comment>
<evidence type="ECO:0000313" key="1">
    <source>
        <dbReference type="EMBL" id="PNF32298.1"/>
    </source>
</evidence>
<keyword evidence="2" id="KW-1185">Reference proteome</keyword>
<dbReference type="EMBL" id="NEVH01010495">
    <property type="protein sequence ID" value="PNF32298.1"/>
    <property type="molecule type" value="Genomic_DNA"/>
</dbReference>